<dbReference type="Gene3D" id="3.50.50.60">
    <property type="entry name" value="FAD/NAD(P)-binding domain"/>
    <property type="match status" value="1"/>
</dbReference>
<dbReference type="GeneID" id="54456922"/>
<name>A0A6A6Y7Q2_9PEZI</name>
<evidence type="ECO:0008006" key="4">
    <source>
        <dbReference type="Google" id="ProtNLM"/>
    </source>
</evidence>
<dbReference type="AlphaFoldDB" id="A0A6A6Y7Q2"/>
<evidence type="ECO:0000313" key="2">
    <source>
        <dbReference type="Proteomes" id="UP000504636"/>
    </source>
</evidence>
<keyword evidence="2" id="KW-1185">Reference proteome</keyword>
<evidence type="ECO:0000313" key="3">
    <source>
        <dbReference type="RefSeq" id="XP_033571835.1"/>
    </source>
</evidence>
<dbReference type="EMBL" id="MU003711">
    <property type="protein sequence ID" value="KAF2804871.1"/>
    <property type="molecule type" value="Genomic_DNA"/>
</dbReference>
<reference evidence="1 3" key="1">
    <citation type="journal article" date="2020" name="Stud. Mycol.">
        <title>101 Dothideomycetes genomes: a test case for predicting lifestyles and emergence of pathogens.</title>
        <authorList>
            <person name="Haridas S."/>
            <person name="Albert R."/>
            <person name="Binder M."/>
            <person name="Bloem J."/>
            <person name="Labutti K."/>
            <person name="Salamov A."/>
            <person name="Andreopoulos B."/>
            <person name="Baker S."/>
            <person name="Barry K."/>
            <person name="Bills G."/>
            <person name="Bluhm B."/>
            <person name="Cannon C."/>
            <person name="Castanera R."/>
            <person name="Culley D."/>
            <person name="Daum C."/>
            <person name="Ezra D."/>
            <person name="Gonzalez J."/>
            <person name="Henrissat B."/>
            <person name="Kuo A."/>
            <person name="Liang C."/>
            <person name="Lipzen A."/>
            <person name="Lutzoni F."/>
            <person name="Magnuson J."/>
            <person name="Mondo S."/>
            <person name="Nolan M."/>
            <person name="Ohm R."/>
            <person name="Pangilinan J."/>
            <person name="Park H.-J."/>
            <person name="Ramirez L."/>
            <person name="Alfaro M."/>
            <person name="Sun H."/>
            <person name="Tritt A."/>
            <person name="Yoshinaga Y."/>
            <person name="Zwiers L.-H."/>
            <person name="Turgeon B."/>
            <person name="Goodwin S."/>
            <person name="Spatafora J."/>
            <person name="Crous P."/>
            <person name="Grigoriev I."/>
        </authorList>
    </citation>
    <scope>NUCLEOTIDE SEQUENCE</scope>
    <source>
        <strain evidence="1 3">CBS 304.34</strain>
    </source>
</reference>
<dbReference type="InterPro" id="IPR036188">
    <property type="entry name" value="FAD/NAD-bd_sf"/>
</dbReference>
<dbReference type="RefSeq" id="XP_033571835.1">
    <property type="nucleotide sequence ID" value="XM_033716029.1"/>
</dbReference>
<proteinExistence type="predicted"/>
<gene>
    <name evidence="1 3" type="ORF">BDZ99DRAFT_397098</name>
</gene>
<reference evidence="3" key="2">
    <citation type="submission" date="2020-04" db="EMBL/GenBank/DDBJ databases">
        <authorList>
            <consortium name="NCBI Genome Project"/>
        </authorList>
    </citation>
    <scope>NUCLEOTIDE SEQUENCE</scope>
    <source>
        <strain evidence="3">CBS 304.34</strain>
    </source>
</reference>
<sequence length="74" mass="7917">SAVVEFRAQVDGVTGLRVVDTGAFPAGPLGHPMSSTCECSQRSPSEFPSYVRSNIDERPDMFAEKIAKSILEGS</sequence>
<feature type="non-terminal residue" evidence="1">
    <location>
        <position position="1"/>
    </location>
</feature>
<dbReference type="Proteomes" id="UP000504636">
    <property type="component" value="Unplaced"/>
</dbReference>
<evidence type="ECO:0000313" key="1">
    <source>
        <dbReference type="EMBL" id="KAF2804871.1"/>
    </source>
</evidence>
<protein>
    <recommendedName>
        <fullName evidence="4">Glucose-methanol-choline oxidoreductase C-terminal domain-containing protein</fullName>
    </recommendedName>
</protein>
<dbReference type="OrthoDB" id="3525285at2759"/>
<organism evidence="1">
    <name type="scientific">Mytilinidion resinicola</name>
    <dbReference type="NCBI Taxonomy" id="574789"/>
    <lineage>
        <taxon>Eukaryota</taxon>
        <taxon>Fungi</taxon>
        <taxon>Dikarya</taxon>
        <taxon>Ascomycota</taxon>
        <taxon>Pezizomycotina</taxon>
        <taxon>Dothideomycetes</taxon>
        <taxon>Pleosporomycetidae</taxon>
        <taxon>Mytilinidiales</taxon>
        <taxon>Mytilinidiaceae</taxon>
        <taxon>Mytilinidion</taxon>
    </lineage>
</organism>
<accession>A0A6A6Y7Q2</accession>
<reference evidence="3" key="3">
    <citation type="submission" date="2025-04" db="UniProtKB">
        <authorList>
            <consortium name="RefSeq"/>
        </authorList>
    </citation>
    <scope>IDENTIFICATION</scope>
    <source>
        <strain evidence="3">CBS 304.34</strain>
    </source>
</reference>